<gene>
    <name evidence="2" type="ORF">GGX14DRAFT_394318</name>
</gene>
<name>A0AAD6YG17_9AGAR</name>
<evidence type="ECO:0000313" key="3">
    <source>
        <dbReference type="Proteomes" id="UP001219525"/>
    </source>
</evidence>
<proteinExistence type="predicted"/>
<evidence type="ECO:0000256" key="1">
    <source>
        <dbReference type="SAM" id="MobiDB-lite"/>
    </source>
</evidence>
<evidence type="ECO:0000313" key="2">
    <source>
        <dbReference type="EMBL" id="KAJ7211406.1"/>
    </source>
</evidence>
<keyword evidence="3" id="KW-1185">Reference proteome</keyword>
<feature type="region of interest" description="Disordered" evidence="1">
    <location>
        <begin position="185"/>
        <end position="262"/>
    </location>
</feature>
<dbReference type="AlphaFoldDB" id="A0AAD6YG17"/>
<accession>A0AAD6YG17</accession>
<sequence length="309" mass="33420">MAATRAEGYTRVDAGLREVDGSEREVDGNDREVLQLSITAITADWWAVDHRSPVIRHHHHPLVARPTPAQRPPLQAPACQASRRVNIDPECGILSRVRIAISPSTETLKISGVPISRAQTTAILEALYAQPTAHSSSSSLAGAEYPTRDERVVARIRTRSIINMRAVLHRCPFLHVLSTPPPRPVSAPVVAEGDDPGDVPADTRRSARKRVRAGSSVASALPSTKRTKPPVDPLAGWLMKDPDTASNSPGKHGSSAIPSSLRSATQETTAVILYTYNSTIANVHIHILQNIDPVQYVDLGNFEARRVAA</sequence>
<reference evidence="2" key="1">
    <citation type="submission" date="2023-03" db="EMBL/GenBank/DDBJ databases">
        <title>Massive genome expansion in bonnet fungi (Mycena s.s.) driven by repeated elements and novel gene families across ecological guilds.</title>
        <authorList>
            <consortium name="Lawrence Berkeley National Laboratory"/>
            <person name="Harder C.B."/>
            <person name="Miyauchi S."/>
            <person name="Viragh M."/>
            <person name="Kuo A."/>
            <person name="Thoen E."/>
            <person name="Andreopoulos B."/>
            <person name="Lu D."/>
            <person name="Skrede I."/>
            <person name="Drula E."/>
            <person name="Henrissat B."/>
            <person name="Morin E."/>
            <person name="Kohler A."/>
            <person name="Barry K."/>
            <person name="LaButti K."/>
            <person name="Morin E."/>
            <person name="Salamov A."/>
            <person name="Lipzen A."/>
            <person name="Mereny Z."/>
            <person name="Hegedus B."/>
            <person name="Baldrian P."/>
            <person name="Stursova M."/>
            <person name="Weitz H."/>
            <person name="Taylor A."/>
            <person name="Grigoriev I.V."/>
            <person name="Nagy L.G."/>
            <person name="Martin F."/>
            <person name="Kauserud H."/>
        </authorList>
    </citation>
    <scope>NUCLEOTIDE SEQUENCE</scope>
    <source>
        <strain evidence="2">9144</strain>
    </source>
</reference>
<organism evidence="2 3">
    <name type="scientific">Mycena pura</name>
    <dbReference type="NCBI Taxonomy" id="153505"/>
    <lineage>
        <taxon>Eukaryota</taxon>
        <taxon>Fungi</taxon>
        <taxon>Dikarya</taxon>
        <taxon>Basidiomycota</taxon>
        <taxon>Agaricomycotina</taxon>
        <taxon>Agaricomycetes</taxon>
        <taxon>Agaricomycetidae</taxon>
        <taxon>Agaricales</taxon>
        <taxon>Marasmiineae</taxon>
        <taxon>Mycenaceae</taxon>
        <taxon>Mycena</taxon>
    </lineage>
</organism>
<dbReference type="EMBL" id="JARJCW010000026">
    <property type="protein sequence ID" value="KAJ7211406.1"/>
    <property type="molecule type" value="Genomic_DNA"/>
</dbReference>
<protein>
    <submittedName>
        <fullName evidence="2">Uncharacterized protein</fullName>
    </submittedName>
</protein>
<comment type="caution">
    <text evidence="2">The sequence shown here is derived from an EMBL/GenBank/DDBJ whole genome shotgun (WGS) entry which is preliminary data.</text>
</comment>
<dbReference type="Proteomes" id="UP001219525">
    <property type="component" value="Unassembled WGS sequence"/>
</dbReference>